<reference evidence="1 2" key="1">
    <citation type="journal article" date="2023" name="Nucleic Acids Res.">
        <title>The hologenome of Daphnia magna reveals possible DNA methylation and microbiome-mediated evolution of the host genome.</title>
        <authorList>
            <person name="Chaturvedi A."/>
            <person name="Li X."/>
            <person name="Dhandapani V."/>
            <person name="Marshall H."/>
            <person name="Kissane S."/>
            <person name="Cuenca-Cambronero M."/>
            <person name="Asole G."/>
            <person name="Calvet F."/>
            <person name="Ruiz-Romero M."/>
            <person name="Marangio P."/>
            <person name="Guigo R."/>
            <person name="Rago D."/>
            <person name="Mirbahai L."/>
            <person name="Eastwood N."/>
            <person name="Colbourne J.K."/>
            <person name="Zhou J."/>
            <person name="Mallon E."/>
            <person name="Orsini L."/>
        </authorList>
    </citation>
    <scope>NUCLEOTIDE SEQUENCE [LARGE SCALE GENOMIC DNA]</scope>
    <source>
        <strain evidence="1">LRV0_1</strain>
    </source>
</reference>
<protein>
    <submittedName>
        <fullName evidence="1">Uncharacterized protein</fullName>
    </submittedName>
</protein>
<organism evidence="1 2">
    <name type="scientific">Daphnia magna</name>
    <dbReference type="NCBI Taxonomy" id="35525"/>
    <lineage>
        <taxon>Eukaryota</taxon>
        <taxon>Metazoa</taxon>
        <taxon>Ecdysozoa</taxon>
        <taxon>Arthropoda</taxon>
        <taxon>Crustacea</taxon>
        <taxon>Branchiopoda</taxon>
        <taxon>Diplostraca</taxon>
        <taxon>Cladocera</taxon>
        <taxon>Anomopoda</taxon>
        <taxon>Daphniidae</taxon>
        <taxon>Daphnia</taxon>
    </lineage>
</organism>
<sequence length="113" mass="13479">MPDFPASFLSFSMREKMKKKKKKKTNYLGVFGASSTQRRLLNNLKTRSSRSMFVYFSFCWLMSHVSNQKSKGENNKKNGRKSFNIQRPIFPNHFRYILQFRPINLKIKIDFTL</sequence>
<comment type="caution">
    <text evidence="1">The sequence shown here is derived from an EMBL/GenBank/DDBJ whole genome shotgun (WGS) entry which is preliminary data.</text>
</comment>
<keyword evidence="2" id="KW-1185">Reference proteome</keyword>
<evidence type="ECO:0000313" key="2">
    <source>
        <dbReference type="Proteomes" id="UP001234178"/>
    </source>
</evidence>
<evidence type="ECO:0000313" key="1">
    <source>
        <dbReference type="EMBL" id="KAK4010745.1"/>
    </source>
</evidence>
<dbReference type="EMBL" id="JAOYFB010000003">
    <property type="protein sequence ID" value="KAK4010745.1"/>
    <property type="molecule type" value="Genomic_DNA"/>
</dbReference>
<gene>
    <name evidence="1" type="ORF">OUZ56_019878</name>
</gene>
<dbReference type="Proteomes" id="UP001234178">
    <property type="component" value="Unassembled WGS sequence"/>
</dbReference>
<accession>A0ABQ9ZCW5</accession>
<proteinExistence type="predicted"/>
<name>A0ABQ9ZCW5_9CRUS</name>